<comment type="function">
    <text evidence="9">Part of the Sec protein translocase complex. Interacts with the SecYEG preprotein conducting channel. Has a central role in coupling the hydrolysis of ATP to the transfer of proteins into and across the cell membrane, serving both as a receptor for the preprotein-SecB complex and as an ATP-driven molecular motor driving the stepwise translocation of polypeptide chains across the membrane.</text>
</comment>
<dbReference type="EMBL" id="JACHXZ010000004">
    <property type="protein sequence ID" value="MBB3169700.1"/>
    <property type="molecule type" value="Genomic_DNA"/>
</dbReference>
<dbReference type="InterPro" id="IPR014001">
    <property type="entry name" value="Helicase_ATP-bd"/>
</dbReference>
<proteinExistence type="inferred from homology"/>
<sequence length="667" mass="75240">MFNRFPRRIPTSEQLRPERPALALSWFDRLARKVYIVIFWPLLRLCLRPSHFAAQVVRASEALAQLNEAEFLQKLTALRAELTGKALNRQRVISAFALIREASGRSLGMRHHTTQIKASFFMLQGMMAEMATGEGKTLACTLASATAALAGIKVHLITTNDYLAERDCEEMQPLFKYLGLHCSVIINERTLAERQTCYAADIVYTSNNELVFDYLKDSIVLGEARGAHDIYRNQLKGIATIDRLMHQGLVFAIVDEADSVLIDESRTPLVISGGEVALKDSEALLNAVMSFTQDLVEELDFFLDEKNRRAVLTDRARDAIEARDWCYEGAPKGWYLRARAMELVTMALSALHFFERDKHYIVRDDKVMIVDEYTGRLAEDRSWEGGLHQLIEIKESCELTSPQKTLAKISYQKFFRKYFYLSGMSGTAQEVGHELFGVYGLRLVKVPLLRASRRKLLKHQVVPTLAEKESRIIQAVEREIAKGRSVLVGTATVALSHRLEELMIAAGIPVQLLTAKQDADEAAVVAAAGQPRAVTIATSMAGRGTDIKLHNDVRDAGGLHVIIAELQDARRIDRQLEGRCARQGDPGSVEYILSRQDPLVQVYAARVQQALSPFLSLPMLGSWLGFKIQRFAQSRLEQRHRIERKFTLRGDERERNLLAFLGDDDWR</sequence>
<accession>A0A839UTC0</accession>
<dbReference type="InterPro" id="IPR027417">
    <property type="entry name" value="P-loop_NTPase"/>
</dbReference>
<dbReference type="SMART" id="SM00958">
    <property type="entry name" value="SecA_PP_bind"/>
    <property type="match status" value="1"/>
</dbReference>
<dbReference type="PROSITE" id="PS51192">
    <property type="entry name" value="HELICASE_ATP_BIND_1"/>
    <property type="match status" value="1"/>
</dbReference>
<dbReference type="InterPro" id="IPR036670">
    <property type="entry name" value="SecA_X-link_sf"/>
</dbReference>
<dbReference type="Gene3D" id="3.40.50.300">
    <property type="entry name" value="P-loop containing nucleotide triphosphate hydrolases"/>
    <property type="match status" value="2"/>
</dbReference>
<keyword evidence="9" id="KW-0963">Cytoplasm</keyword>
<feature type="domain" description="Helicase ATP-binding" evidence="10">
    <location>
        <begin position="117"/>
        <end position="311"/>
    </location>
</feature>
<evidence type="ECO:0000256" key="5">
    <source>
        <dbReference type="ARBA" id="ARBA00022927"/>
    </source>
</evidence>
<keyword evidence="5 9" id="KW-0653">Protein transport</keyword>
<dbReference type="SUPFAM" id="SSF52540">
    <property type="entry name" value="P-loop containing nucleoside triphosphate hydrolases"/>
    <property type="match status" value="2"/>
</dbReference>
<dbReference type="HAMAP" id="MF_01382">
    <property type="entry name" value="SecA"/>
    <property type="match status" value="1"/>
</dbReference>
<organism evidence="12 13">
    <name type="scientific">Simiduia aestuariiviva</name>
    <dbReference type="NCBI Taxonomy" id="1510459"/>
    <lineage>
        <taxon>Bacteria</taxon>
        <taxon>Pseudomonadati</taxon>
        <taxon>Pseudomonadota</taxon>
        <taxon>Gammaproteobacteria</taxon>
        <taxon>Cellvibrionales</taxon>
        <taxon>Cellvibrionaceae</taxon>
        <taxon>Simiduia</taxon>
    </lineage>
</organism>
<protein>
    <recommendedName>
        <fullName evidence="9">Protein translocase subunit SecA</fullName>
        <ecNumber evidence="9">7.4.2.8</ecNumber>
    </recommendedName>
</protein>
<feature type="binding site" evidence="9">
    <location>
        <position position="546"/>
    </location>
    <ligand>
        <name>ATP</name>
        <dbReference type="ChEBI" id="CHEBI:30616"/>
    </ligand>
</feature>
<dbReference type="PRINTS" id="PR00906">
    <property type="entry name" value="SECA"/>
</dbReference>
<dbReference type="GO" id="GO:0005829">
    <property type="term" value="C:cytosol"/>
    <property type="evidence" value="ECO:0007669"/>
    <property type="project" value="TreeGrafter"/>
</dbReference>
<evidence type="ECO:0000256" key="7">
    <source>
        <dbReference type="ARBA" id="ARBA00023010"/>
    </source>
</evidence>
<keyword evidence="7 9" id="KW-0811">Translocation</keyword>
<feature type="binding site" evidence="9">
    <location>
        <position position="115"/>
    </location>
    <ligand>
        <name>ATP</name>
        <dbReference type="ChEBI" id="CHEBI:30616"/>
    </ligand>
</feature>
<evidence type="ECO:0000256" key="2">
    <source>
        <dbReference type="ARBA" id="ARBA00022475"/>
    </source>
</evidence>
<keyword evidence="3 9" id="KW-0547">Nucleotide-binding</keyword>
<evidence type="ECO:0000256" key="1">
    <source>
        <dbReference type="ARBA" id="ARBA00022448"/>
    </source>
</evidence>
<dbReference type="EC" id="7.4.2.8" evidence="9"/>
<dbReference type="InterPro" id="IPR011115">
    <property type="entry name" value="SecA_DEAD"/>
</dbReference>
<keyword evidence="2 9" id="KW-1003">Cell membrane</keyword>
<dbReference type="InterPro" id="IPR000185">
    <property type="entry name" value="SecA"/>
</dbReference>
<feature type="binding site" evidence="9">
    <location>
        <begin position="133"/>
        <end position="137"/>
    </location>
    <ligand>
        <name>ATP</name>
        <dbReference type="ChEBI" id="CHEBI:30616"/>
    </ligand>
</feature>
<evidence type="ECO:0000256" key="4">
    <source>
        <dbReference type="ARBA" id="ARBA00022840"/>
    </source>
</evidence>
<evidence type="ECO:0000256" key="6">
    <source>
        <dbReference type="ARBA" id="ARBA00022967"/>
    </source>
</evidence>
<feature type="domain" description="SecA family profile" evidence="11">
    <location>
        <begin position="31"/>
        <end position="624"/>
    </location>
</feature>
<dbReference type="Proteomes" id="UP000559987">
    <property type="component" value="Unassembled WGS sequence"/>
</dbReference>
<dbReference type="FunFam" id="3.40.50.300:FF:000429">
    <property type="entry name" value="Preprotein translocase subunit SecA"/>
    <property type="match status" value="1"/>
</dbReference>
<evidence type="ECO:0000256" key="3">
    <source>
        <dbReference type="ARBA" id="ARBA00022741"/>
    </source>
</evidence>
<dbReference type="GO" id="GO:0005886">
    <property type="term" value="C:plasma membrane"/>
    <property type="evidence" value="ECO:0007669"/>
    <property type="project" value="UniProtKB-SubCell"/>
</dbReference>
<evidence type="ECO:0000256" key="8">
    <source>
        <dbReference type="ARBA" id="ARBA00023136"/>
    </source>
</evidence>
<dbReference type="GO" id="GO:0031522">
    <property type="term" value="C:cell envelope Sec protein transport complex"/>
    <property type="evidence" value="ECO:0007669"/>
    <property type="project" value="TreeGrafter"/>
</dbReference>
<dbReference type="Pfam" id="PF21090">
    <property type="entry name" value="P-loop_SecA"/>
    <property type="match status" value="1"/>
</dbReference>
<evidence type="ECO:0000313" key="12">
    <source>
        <dbReference type="EMBL" id="MBB3169700.1"/>
    </source>
</evidence>
<dbReference type="GO" id="GO:0065002">
    <property type="term" value="P:intracellular protein transmembrane transport"/>
    <property type="evidence" value="ECO:0007669"/>
    <property type="project" value="UniProtKB-UniRule"/>
</dbReference>
<comment type="subunit">
    <text evidence="9">Monomer and homodimer. Part of the essential Sec protein translocation apparatus which comprises SecA, SecYEG and auxiliary proteins SecDF-YajC and YidC.</text>
</comment>
<dbReference type="PROSITE" id="PS51196">
    <property type="entry name" value="SECA_MOTOR_DEAD"/>
    <property type="match status" value="1"/>
</dbReference>
<dbReference type="SMART" id="SM00957">
    <property type="entry name" value="SecA_DEAD"/>
    <property type="match status" value="1"/>
</dbReference>
<dbReference type="GO" id="GO:0017038">
    <property type="term" value="P:protein import"/>
    <property type="evidence" value="ECO:0007669"/>
    <property type="project" value="InterPro"/>
</dbReference>
<keyword evidence="4 9" id="KW-0067">ATP-binding</keyword>
<evidence type="ECO:0000259" key="11">
    <source>
        <dbReference type="PROSITE" id="PS51196"/>
    </source>
</evidence>
<keyword evidence="13" id="KW-1185">Reference proteome</keyword>
<dbReference type="GO" id="GO:0005524">
    <property type="term" value="F:ATP binding"/>
    <property type="evidence" value="ECO:0007669"/>
    <property type="project" value="UniProtKB-UniRule"/>
</dbReference>
<dbReference type="RefSeq" id="WP_183911196.1">
    <property type="nucleotide sequence ID" value="NZ_JACHXZ010000004.1"/>
</dbReference>
<dbReference type="CDD" id="cd17928">
    <property type="entry name" value="DEXDc_SecA"/>
    <property type="match status" value="1"/>
</dbReference>
<comment type="catalytic activity">
    <reaction evidence="9">
        <text>ATP + H2O + cellular proteinSide 1 = ADP + phosphate + cellular proteinSide 2.</text>
        <dbReference type="EC" id="7.4.2.8"/>
    </reaction>
</comment>
<dbReference type="Gene3D" id="3.90.1440.10">
    <property type="entry name" value="SecA, preprotein cross-linking domain"/>
    <property type="match status" value="1"/>
</dbReference>
<dbReference type="Pfam" id="PF01043">
    <property type="entry name" value="SecA_PP_bind"/>
    <property type="match status" value="1"/>
</dbReference>
<comment type="caution">
    <text evidence="12">The sequence shown here is derived from an EMBL/GenBank/DDBJ whole genome shotgun (WGS) entry which is preliminary data.</text>
</comment>
<comment type="subcellular location">
    <subcellularLocation>
        <location evidence="9">Cell membrane</location>
        <topology evidence="9">Peripheral membrane protein</topology>
        <orientation evidence="9">Cytoplasmic side</orientation>
    </subcellularLocation>
    <subcellularLocation>
        <location evidence="9">Cytoplasm</location>
    </subcellularLocation>
    <text evidence="9">Distribution is 50-50.</text>
</comment>
<dbReference type="PANTHER" id="PTHR30612:SF0">
    <property type="entry name" value="CHLOROPLAST PROTEIN-TRANSPORTING ATPASE"/>
    <property type="match status" value="1"/>
</dbReference>
<dbReference type="GO" id="GO:0008564">
    <property type="term" value="F:protein-exporting ATPase activity"/>
    <property type="evidence" value="ECO:0007669"/>
    <property type="project" value="UniProtKB-EC"/>
</dbReference>
<gene>
    <name evidence="9" type="primary">secA</name>
    <name evidence="12" type="ORF">FHS30_002913</name>
</gene>
<dbReference type="InterPro" id="IPR014018">
    <property type="entry name" value="SecA_motor_DEAD"/>
</dbReference>
<dbReference type="GO" id="GO:0043952">
    <property type="term" value="P:protein transport by the Sec complex"/>
    <property type="evidence" value="ECO:0007669"/>
    <property type="project" value="TreeGrafter"/>
</dbReference>
<keyword evidence="6 9" id="KW-1278">Translocase</keyword>
<name>A0A839UTC0_9GAMM</name>
<dbReference type="SUPFAM" id="SSF81767">
    <property type="entry name" value="Pre-protein crosslinking domain of SecA"/>
    <property type="match status" value="1"/>
</dbReference>
<keyword evidence="1 9" id="KW-0813">Transport</keyword>
<evidence type="ECO:0000313" key="13">
    <source>
        <dbReference type="Proteomes" id="UP000559987"/>
    </source>
</evidence>
<comment type="similarity">
    <text evidence="9">Belongs to the SecA family.</text>
</comment>
<reference evidence="12 13" key="1">
    <citation type="submission" date="2020-08" db="EMBL/GenBank/DDBJ databases">
        <title>Genomic Encyclopedia of Type Strains, Phase III (KMG-III): the genomes of soil and plant-associated and newly described type strains.</title>
        <authorList>
            <person name="Whitman W."/>
        </authorList>
    </citation>
    <scope>NUCLEOTIDE SEQUENCE [LARGE SCALE GENOMIC DNA]</scope>
    <source>
        <strain evidence="12 13">CECT 8571</strain>
    </source>
</reference>
<dbReference type="GO" id="GO:0006605">
    <property type="term" value="P:protein targeting"/>
    <property type="evidence" value="ECO:0007669"/>
    <property type="project" value="UniProtKB-UniRule"/>
</dbReference>
<dbReference type="InterPro" id="IPR044722">
    <property type="entry name" value="SecA_SF2_C"/>
</dbReference>
<dbReference type="InterPro" id="IPR011130">
    <property type="entry name" value="SecA_preprotein_X-link_dom"/>
</dbReference>
<keyword evidence="8 9" id="KW-0472">Membrane</keyword>
<evidence type="ECO:0000259" key="10">
    <source>
        <dbReference type="PROSITE" id="PS51192"/>
    </source>
</evidence>
<evidence type="ECO:0000256" key="9">
    <source>
        <dbReference type="HAMAP-Rule" id="MF_01382"/>
    </source>
</evidence>
<dbReference type="AlphaFoldDB" id="A0A839UTC0"/>
<dbReference type="PANTHER" id="PTHR30612">
    <property type="entry name" value="SECA INNER MEMBRANE COMPONENT OF SEC PROTEIN SECRETION SYSTEM"/>
    <property type="match status" value="1"/>
</dbReference>
<dbReference type="Pfam" id="PF07517">
    <property type="entry name" value="SecA_DEAD"/>
    <property type="match status" value="1"/>
</dbReference>